<dbReference type="Gene3D" id="3.60.21.10">
    <property type="match status" value="1"/>
</dbReference>
<dbReference type="Pfam" id="PF00149">
    <property type="entry name" value="Metallophos"/>
    <property type="match status" value="1"/>
</dbReference>
<dbReference type="Gene3D" id="3.90.780.10">
    <property type="entry name" value="5'-Nucleotidase, C-terminal domain"/>
    <property type="match status" value="1"/>
</dbReference>
<evidence type="ECO:0000256" key="1">
    <source>
        <dbReference type="ARBA" id="ARBA00022729"/>
    </source>
</evidence>
<gene>
    <name evidence="5" type="ORF">HMPREF9470_04524</name>
</gene>
<keyword evidence="1" id="KW-0732">Signal</keyword>
<dbReference type="GO" id="GO:0030288">
    <property type="term" value="C:outer membrane-bounded periplasmic space"/>
    <property type="evidence" value="ECO:0007669"/>
    <property type="project" value="TreeGrafter"/>
</dbReference>
<name>A0A0J9BVA6_9FIRM</name>
<sequence>MKRTLKIYYTSDTHGHIFPVDYLAGVPETCGILNLAAQMKKDENTLILDGGDTLQGTPFSQYYLEHPDKAPCHPMAAAFNAAGYDYITLGNHDFNFGYKALRDYLQALDAQCLCANVQDLRGELGILPEVVHTLENGLRIGISGIVTDYVNVWEQPETLAGLRITDAFTAASHAYERLRPQCDICICIYHGGFERDLQDGRILSYTGENIGWKLCEELGYDLVLTGHQHAAIEGTDINKTYAVQCPGGAERYVFLEVEEEDKKVDIGSRILPVEKEHEREPYDTLLPFECMVEQWLNQPVGWMANDILPEEKLKAALGGSRMAALFNQVQLAVTGAELSCTSLGNTPVGLYSPVTMKGIYRAYPFDNTLVVLEADETVLRASLERCAAYFTLKDGKPAISEVFLEPKLGHFNYDFYAGISYVFDIGRPVGQRVTKLTRTDGTPLGKGKLRLCTSNYRATGIGGYELLGRCPVLWKGTVQVPELIARYIRSNSPVKLPNRESCQVIWQPQT</sequence>
<accession>A0A0J9BVA6</accession>
<dbReference type="RefSeq" id="WP_048930757.1">
    <property type="nucleotide sequence ID" value="NZ_KQ235882.1"/>
</dbReference>
<dbReference type="PANTHER" id="PTHR11575:SF6">
    <property type="entry name" value="2',3'-CYCLIC-NUCLEOTIDE 2'-PHOSPHODIESTERASE_3'-NUCLEOTIDASE"/>
    <property type="match status" value="1"/>
</dbReference>
<evidence type="ECO:0000259" key="4">
    <source>
        <dbReference type="Pfam" id="PF02872"/>
    </source>
</evidence>
<dbReference type="SUPFAM" id="SSF56300">
    <property type="entry name" value="Metallo-dependent phosphatases"/>
    <property type="match status" value="1"/>
</dbReference>
<dbReference type="GO" id="GO:0000166">
    <property type="term" value="F:nucleotide binding"/>
    <property type="evidence" value="ECO:0007669"/>
    <property type="project" value="UniProtKB-KW"/>
</dbReference>
<dbReference type="AlphaFoldDB" id="A0A0J9BVA6"/>
<feature type="domain" description="Calcineurin-like phosphoesterase" evidence="3">
    <location>
        <begin position="5"/>
        <end position="230"/>
    </location>
</feature>
<keyword evidence="2" id="KW-0378">Hydrolase</keyword>
<dbReference type="InterPro" id="IPR008334">
    <property type="entry name" value="5'-Nucleotdase_C"/>
</dbReference>
<dbReference type="InterPro" id="IPR036907">
    <property type="entry name" value="5'-Nucleotdase_C_sf"/>
</dbReference>
<dbReference type="SUPFAM" id="SSF55816">
    <property type="entry name" value="5'-nucleotidase (syn. UDP-sugar hydrolase), C-terminal domain"/>
    <property type="match status" value="1"/>
</dbReference>
<dbReference type="GeneID" id="93163870"/>
<dbReference type="GO" id="GO:0009166">
    <property type="term" value="P:nucleotide catabolic process"/>
    <property type="evidence" value="ECO:0007669"/>
    <property type="project" value="InterPro"/>
</dbReference>
<evidence type="ECO:0000259" key="3">
    <source>
        <dbReference type="Pfam" id="PF00149"/>
    </source>
</evidence>
<dbReference type="PANTHER" id="PTHR11575">
    <property type="entry name" value="5'-NUCLEOTIDASE-RELATED"/>
    <property type="match status" value="1"/>
</dbReference>
<dbReference type="PRINTS" id="PR01607">
    <property type="entry name" value="APYRASEFAMLY"/>
</dbReference>
<keyword evidence="2" id="KW-0547">Nucleotide-binding</keyword>
<evidence type="ECO:0000313" key="6">
    <source>
        <dbReference type="Proteomes" id="UP000037392"/>
    </source>
</evidence>
<evidence type="ECO:0008006" key="7">
    <source>
        <dbReference type="Google" id="ProtNLM"/>
    </source>
</evidence>
<protein>
    <recommendedName>
        <fullName evidence="7">5'-Nucleotidase C-terminal domain-containing protein</fullName>
    </recommendedName>
</protein>
<dbReference type="GO" id="GO:0016787">
    <property type="term" value="F:hydrolase activity"/>
    <property type="evidence" value="ECO:0007669"/>
    <property type="project" value="UniProtKB-KW"/>
</dbReference>
<comment type="similarity">
    <text evidence="2">Belongs to the 5'-nucleotidase family.</text>
</comment>
<evidence type="ECO:0000313" key="5">
    <source>
        <dbReference type="EMBL" id="KMW16086.1"/>
    </source>
</evidence>
<dbReference type="EMBL" id="ADLK01000032">
    <property type="protein sequence ID" value="KMW16086.1"/>
    <property type="molecule type" value="Genomic_DNA"/>
</dbReference>
<reference evidence="5 6" key="1">
    <citation type="submission" date="2011-04" db="EMBL/GenBank/DDBJ databases">
        <title>The Genome Sequence of Clostridium citroniae WAL-19142.</title>
        <authorList>
            <consortium name="The Broad Institute Genome Sequencing Platform"/>
            <person name="Earl A."/>
            <person name="Ward D."/>
            <person name="Feldgarden M."/>
            <person name="Gevers D."/>
            <person name="Warren Y.A."/>
            <person name="Tyrrell K.L."/>
            <person name="Citron D.M."/>
            <person name="Goldstein E.J."/>
            <person name="Daigneault M."/>
            <person name="Allen-Vercoe E."/>
            <person name="Young S.K."/>
            <person name="Zeng Q."/>
            <person name="Gargeya S."/>
            <person name="Fitzgerald M."/>
            <person name="Haas B."/>
            <person name="Abouelleil A."/>
            <person name="Alvarado L."/>
            <person name="Arachchi H.M."/>
            <person name="Berlin A."/>
            <person name="Brown A."/>
            <person name="Chapman S.B."/>
            <person name="Chen Z."/>
            <person name="Dunbar C."/>
            <person name="Freedman E."/>
            <person name="Gearin G."/>
            <person name="Gellesch M."/>
            <person name="Goldberg J."/>
            <person name="Griggs A."/>
            <person name="Gujja S."/>
            <person name="Heilman E.R."/>
            <person name="Heiman D."/>
            <person name="Howarth C."/>
            <person name="Larson L."/>
            <person name="Lui A."/>
            <person name="MacDonald P.J."/>
            <person name="Mehta T."/>
            <person name="Montmayeur A."/>
            <person name="Murphy C."/>
            <person name="Neiman D."/>
            <person name="Pearson M."/>
            <person name="Priest M."/>
            <person name="Roberts A."/>
            <person name="Saif S."/>
            <person name="Shea T."/>
            <person name="Shenoy N."/>
            <person name="Sisk P."/>
            <person name="Stolte C."/>
            <person name="Sykes S."/>
            <person name="White J."/>
            <person name="Yandava C."/>
            <person name="Wortman J."/>
            <person name="Nusbaum C."/>
            <person name="Birren B."/>
        </authorList>
    </citation>
    <scope>NUCLEOTIDE SEQUENCE [LARGE SCALE GENOMIC DNA]</scope>
    <source>
        <strain evidence="5 6">WAL-19142</strain>
    </source>
</reference>
<dbReference type="Proteomes" id="UP000037392">
    <property type="component" value="Unassembled WGS sequence"/>
</dbReference>
<dbReference type="InterPro" id="IPR006179">
    <property type="entry name" value="5_nucleotidase/apyrase"/>
</dbReference>
<dbReference type="Pfam" id="PF02872">
    <property type="entry name" value="5_nucleotid_C"/>
    <property type="match status" value="1"/>
</dbReference>
<evidence type="ECO:0000256" key="2">
    <source>
        <dbReference type="RuleBase" id="RU362119"/>
    </source>
</evidence>
<dbReference type="InterPro" id="IPR004843">
    <property type="entry name" value="Calcineurin-like_PHP"/>
</dbReference>
<dbReference type="PATRIC" id="fig|742734.4.peg.4852"/>
<organism evidence="5 6">
    <name type="scientific">[Clostridium] citroniae WAL-19142</name>
    <dbReference type="NCBI Taxonomy" id="742734"/>
    <lineage>
        <taxon>Bacteria</taxon>
        <taxon>Bacillati</taxon>
        <taxon>Bacillota</taxon>
        <taxon>Clostridia</taxon>
        <taxon>Lachnospirales</taxon>
        <taxon>Lachnospiraceae</taxon>
        <taxon>Enterocloster</taxon>
    </lineage>
</organism>
<dbReference type="InterPro" id="IPR029052">
    <property type="entry name" value="Metallo-depent_PP-like"/>
</dbReference>
<proteinExistence type="inferred from homology"/>
<comment type="caution">
    <text evidence="5">The sequence shown here is derived from an EMBL/GenBank/DDBJ whole genome shotgun (WGS) entry which is preliminary data.</text>
</comment>
<dbReference type="OrthoDB" id="9800780at2"/>
<feature type="domain" description="5'-Nucleotidase C-terminal" evidence="4">
    <location>
        <begin position="317"/>
        <end position="467"/>
    </location>
</feature>